<dbReference type="PANTHER" id="PTHR11846:SF0">
    <property type="entry name" value="ADENYLOSUCCINATE SYNTHETASE"/>
    <property type="match status" value="1"/>
</dbReference>
<dbReference type="CDD" id="cd03108">
    <property type="entry name" value="AdSS"/>
    <property type="match status" value="1"/>
</dbReference>
<dbReference type="FunFam" id="1.10.300.10:FF:000002">
    <property type="entry name" value="Adenylosuccinate synthetase, chloroplastic"/>
    <property type="match status" value="1"/>
</dbReference>
<feature type="active site" description="Proton acceptor" evidence="9">
    <location>
        <position position="38"/>
    </location>
</feature>
<keyword evidence="9" id="KW-0963">Cytoplasm</keyword>
<dbReference type="EMBL" id="BDGG01000016">
    <property type="protein sequence ID" value="GAV07988.1"/>
    <property type="molecule type" value="Genomic_DNA"/>
</dbReference>
<evidence type="ECO:0000313" key="14">
    <source>
        <dbReference type="Proteomes" id="UP000186922"/>
    </source>
</evidence>
<dbReference type="GO" id="GO:0004019">
    <property type="term" value="F:adenylosuccinate synthase activity"/>
    <property type="evidence" value="ECO:0007669"/>
    <property type="project" value="UniProtKB-UniRule"/>
</dbReference>
<accession>A0A1D1W6Y8</accession>
<evidence type="ECO:0000313" key="13">
    <source>
        <dbReference type="EMBL" id="GAV07988.1"/>
    </source>
</evidence>
<dbReference type="InterPro" id="IPR001114">
    <property type="entry name" value="Adenylosuccinate_synthetase"/>
</dbReference>
<feature type="binding site" evidence="9">
    <location>
        <position position="38"/>
    </location>
    <ligand>
        <name>Mg(2+)</name>
        <dbReference type="ChEBI" id="CHEBI:18420"/>
    </ligand>
</feature>
<dbReference type="FunFam" id="3.90.170.10:FF:000001">
    <property type="entry name" value="Adenylosuccinate synthetase"/>
    <property type="match status" value="1"/>
</dbReference>
<comment type="subcellular location">
    <subcellularLocation>
        <location evidence="9">Cytoplasm</location>
    </subcellularLocation>
</comment>
<dbReference type="AlphaFoldDB" id="A0A1D1W6Y8"/>
<reference evidence="13 14" key="1">
    <citation type="journal article" date="2016" name="Nat. Commun.">
        <title>Extremotolerant tardigrade genome and improved radiotolerance of human cultured cells by tardigrade-unique protein.</title>
        <authorList>
            <person name="Hashimoto T."/>
            <person name="Horikawa D.D."/>
            <person name="Saito Y."/>
            <person name="Kuwahara H."/>
            <person name="Kozuka-Hata H."/>
            <person name="Shin-I T."/>
            <person name="Minakuchi Y."/>
            <person name="Ohishi K."/>
            <person name="Motoyama A."/>
            <person name="Aizu T."/>
            <person name="Enomoto A."/>
            <person name="Kondo K."/>
            <person name="Tanaka S."/>
            <person name="Hara Y."/>
            <person name="Koshikawa S."/>
            <person name="Sagara H."/>
            <person name="Miura T."/>
            <person name="Yokobori S."/>
            <person name="Miyagawa K."/>
            <person name="Suzuki Y."/>
            <person name="Kubo T."/>
            <person name="Oyama M."/>
            <person name="Kohara Y."/>
            <person name="Fujiyama A."/>
            <person name="Arakawa K."/>
            <person name="Katayama T."/>
            <person name="Toyoda A."/>
            <person name="Kunieda T."/>
        </authorList>
    </citation>
    <scope>NUCLEOTIDE SEQUENCE [LARGE SCALE GENOMIC DNA]</scope>
    <source>
        <strain evidence="13 14">YOKOZUNA-1</strain>
    </source>
</reference>
<dbReference type="PROSITE" id="PS01266">
    <property type="entry name" value="ADENYLOSUCCIN_SYN_1"/>
    <property type="match status" value="1"/>
</dbReference>
<dbReference type="GO" id="GO:0000287">
    <property type="term" value="F:magnesium ion binding"/>
    <property type="evidence" value="ECO:0007669"/>
    <property type="project" value="UniProtKB-UniRule"/>
</dbReference>
<comment type="caution">
    <text evidence="13">The sequence shown here is derived from an EMBL/GenBank/DDBJ whole genome shotgun (WGS) entry which is preliminary data.</text>
</comment>
<evidence type="ECO:0000256" key="3">
    <source>
        <dbReference type="ARBA" id="ARBA00022723"/>
    </source>
</evidence>
<keyword evidence="6 9" id="KW-0460">Magnesium</keyword>
<dbReference type="UniPathway" id="UPA00075">
    <property type="reaction ID" value="UER00335"/>
</dbReference>
<gene>
    <name evidence="13" type="primary">RvY_17755-1</name>
    <name evidence="13" type="synonym">RvY_17755.1</name>
    <name evidence="13" type="ORF">RvY_17755</name>
</gene>
<evidence type="ECO:0000256" key="2">
    <source>
        <dbReference type="ARBA" id="ARBA00022598"/>
    </source>
</evidence>
<keyword evidence="4 9" id="KW-0547">Nucleotide-binding</keyword>
<dbReference type="InterPro" id="IPR018220">
    <property type="entry name" value="Adenylosuccin_syn_GTP-bd"/>
</dbReference>
<dbReference type="STRING" id="947166.A0A1D1W6Y8"/>
<dbReference type="GO" id="GO:0046040">
    <property type="term" value="P:IMP metabolic process"/>
    <property type="evidence" value="ECO:0007669"/>
    <property type="project" value="TreeGrafter"/>
</dbReference>
<dbReference type="SUPFAM" id="SSF52540">
    <property type="entry name" value="P-loop containing nucleoside triphosphate hydrolases"/>
    <property type="match status" value="1"/>
</dbReference>
<feature type="compositionally biased region" description="Polar residues" evidence="12">
    <location>
        <begin position="15"/>
        <end position="26"/>
    </location>
</feature>
<feature type="active site" evidence="10">
    <location>
        <position position="168"/>
    </location>
</feature>
<feature type="binding site" evidence="9">
    <location>
        <position position="171"/>
    </location>
    <ligand>
        <name>IMP</name>
        <dbReference type="ChEBI" id="CHEBI:58053"/>
        <note>ligand shared between dimeric partners</note>
    </ligand>
</feature>
<dbReference type="Gene3D" id="3.90.170.10">
    <property type="entry name" value="Adenylosuccinate Synthetase, subunit A, domain 3"/>
    <property type="match status" value="1"/>
</dbReference>
<feature type="binding site" evidence="9">
    <location>
        <begin position="358"/>
        <end position="360"/>
    </location>
    <ligand>
        <name>GTP</name>
        <dbReference type="ChEBI" id="CHEBI:37565"/>
    </ligand>
</feature>
<evidence type="ECO:0000256" key="4">
    <source>
        <dbReference type="ARBA" id="ARBA00022741"/>
    </source>
</evidence>
<feature type="region of interest" description="Disordered" evidence="12">
    <location>
        <begin position="1"/>
        <end position="26"/>
    </location>
</feature>
<dbReference type="EC" id="6.3.4.4" evidence="9 11"/>
<evidence type="ECO:0000256" key="1">
    <source>
        <dbReference type="ARBA" id="ARBA00011738"/>
    </source>
</evidence>
<dbReference type="PROSITE" id="PS00513">
    <property type="entry name" value="ADENYLOSUCCIN_SYN_2"/>
    <property type="match status" value="1"/>
</dbReference>
<proteinExistence type="inferred from homology"/>
<feature type="binding site" evidence="9">
    <location>
        <begin position="326"/>
        <end position="332"/>
    </location>
    <ligand>
        <name>substrate</name>
    </ligand>
</feature>
<feature type="binding site" evidence="9">
    <location>
        <position position="332"/>
    </location>
    <ligand>
        <name>GTP</name>
        <dbReference type="ChEBI" id="CHEBI:37565"/>
    </ligand>
</feature>
<comment type="function">
    <text evidence="11">Plays an important role in the de novo pathway of purine nucleotide biosynthesis.</text>
</comment>
<evidence type="ECO:0000256" key="7">
    <source>
        <dbReference type="ARBA" id="ARBA00023134"/>
    </source>
</evidence>
<feature type="active site" description="Proton donor" evidence="9">
    <location>
        <position position="66"/>
    </location>
</feature>
<dbReference type="GO" id="GO:0005737">
    <property type="term" value="C:cytoplasm"/>
    <property type="evidence" value="ECO:0007669"/>
    <property type="project" value="UniProtKB-SubCell"/>
</dbReference>
<comment type="similarity">
    <text evidence="9 11">Belongs to the adenylosuccinate synthetase family.</text>
</comment>
<keyword evidence="5 9" id="KW-0658">Purine biosynthesis</keyword>
<keyword evidence="2 9" id="KW-0436">Ligase</keyword>
<evidence type="ECO:0000256" key="11">
    <source>
        <dbReference type="RuleBase" id="RU000520"/>
    </source>
</evidence>
<keyword evidence="7 9" id="KW-0342">GTP-binding</keyword>
<dbReference type="Proteomes" id="UP000186922">
    <property type="component" value="Unassembled WGS sequence"/>
</dbReference>
<evidence type="ECO:0000256" key="6">
    <source>
        <dbReference type="ARBA" id="ARBA00022842"/>
    </source>
</evidence>
<evidence type="ECO:0000256" key="5">
    <source>
        <dbReference type="ARBA" id="ARBA00022755"/>
    </source>
</evidence>
<feature type="binding site" evidence="9">
    <location>
        <begin position="63"/>
        <end position="66"/>
    </location>
    <ligand>
        <name>IMP</name>
        <dbReference type="ChEBI" id="CHEBI:58053"/>
    </ligand>
</feature>
<organism evidence="13 14">
    <name type="scientific">Ramazzottius varieornatus</name>
    <name type="common">Water bear</name>
    <name type="synonym">Tardigrade</name>
    <dbReference type="NCBI Taxonomy" id="947166"/>
    <lineage>
        <taxon>Eukaryota</taxon>
        <taxon>Metazoa</taxon>
        <taxon>Ecdysozoa</taxon>
        <taxon>Tardigrada</taxon>
        <taxon>Eutardigrada</taxon>
        <taxon>Parachela</taxon>
        <taxon>Hypsibioidea</taxon>
        <taxon>Ramazzottiidae</taxon>
        <taxon>Ramazzottius</taxon>
    </lineage>
</organism>
<evidence type="ECO:0000256" key="8">
    <source>
        <dbReference type="ARBA" id="ARBA00050432"/>
    </source>
</evidence>
<feature type="binding site" evidence="9">
    <location>
        <begin position="37"/>
        <end position="43"/>
    </location>
    <ligand>
        <name>GTP</name>
        <dbReference type="ChEBI" id="CHEBI:37565"/>
    </ligand>
</feature>
<feature type="binding site" evidence="9">
    <location>
        <position position="65"/>
    </location>
    <ligand>
        <name>Mg(2+)</name>
        <dbReference type="ChEBI" id="CHEBI:18420"/>
    </ligand>
</feature>
<dbReference type="NCBIfam" id="NF002223">
    <property type="entry name" value="PRK01117.1"/>
    <property type="match status" value="1"/>
</dbReference>
<dbReference type="InterPro" id="IPR042109">
    <property type="entry name" value="Adenylosuccinate_synth_dom1"/>
</dbReference>
<comment type="catalytic activity">
    <reaction evidence="8 9 11">
        <text>IMP + L-aspartate + GTP = N(6)-(1,2-dicarboxyethyl)-AMP + GDP + phosphate + 2 H(+)</text>
        <dbReference type="Rhea" id="RHEA:15753"/>
        <dbReference type="ChEBI" id="CHEBI:15378"/>
        <dbReference type="ChEBI" id="CHEBI:29991"/>
        <dbReference type="ChEBI" id="CHEBI:37565"/>
        <dbReference type="ChEBI" id="CHEBI:43474"/>
        <dbReference type="ChEBI" id="CHEBI:57567"/>
        <dbReference type="ChEBI" id="CHEBI:58053"/>
        <dbReference type="ChEBI" id="CHEBI:58189"/>
        <dbReference type="EC" id="6.3.4.4"/>
    </reaction>
</comment>
<comment type="subunit">
    <text evidence="1 9">Homodimer.</text>
</comment>
<name>A0A1D1W6Y8_RAMVA</name>
<dbReference type="PANTHER" id="PTHR11846">
    <property type="entry name" value="ADENYLOSUCCINATE SYNTHETASE"/>
    <property type="match status" value="1"/>
</dbReference>
<evidence type="ECO:0000256" key="9">
    <source>
        <dbReference type="HAMAP-Rule" id="MF_03125"/>
    </source>
</evidence>
<keyword evidence="3 9" id="KW-0479">Metal-binding</keyword>
<feature type="binding site" evidence="9">
    <location>
        <position position="251"/>
    </location>
    <ligand>
        <name>IMP</name>
        <dbReference type="ChEBI" id="CHEBI:58053"/>
    </ligand>
</feature>
<feature type="binding site" evidence="9">
    <location>
        <position position="330"/>
    </location>
    <ligand>
        <name>IMP</name>
        <dbReference type="ChEBI" id="CHEBI:58053"/>
    </ligand>
</feature>
<dbReference type="InterPro" id="IPR042110">
    <property type="entry name" value="Adenylosuccinate_synth_dom2"/>
</dbReference>
<comment type="pathway">
    <text evidence="9 11">Purine metabolism; AMP biosynthesis via de novo pathway; AMP from IMP: step 1/2.</text>
</comment>
<dbReference type="GO" id="GO:0005525">
    <property type="term" value="F:GTP binding"/>
    <property type="evidence" value="ECO:0007669"/>
    <property type="project" value="UniProtKB-UniRule"/>
</dbReference>
<dbReference type="InterPro" id="IPR027417">
    <property type="entry name" value="P-loop_NTPase"/>
</dbReference>
<dbReference type="Gene3D" id="1.10.300.10">
    <property type="entry name" value="Adenylosuccinate Synthetase, subunit A, domain 2"/>
    <property type="match status" value="1"/>
</dbReference>
<feature type="binding site" evidence="9">
    <location>
        <position position="157"/>
    </location>
    <ligand>
        <name>IMP</name>
        <dbReference type="ChEBI" id="CHEBI:58053"/>
    </ligand>
</feature>
<dbReference type="InterPro" id="IPR033128">
    <property type="entry name" value="Adenylosuccin_syn_Lys_AS"/>
</dbReference>
<comment type="function">
    <text evidence="9">Plays an important role in the de novo pathway and in the salvage pathway of purine nucleotide biosynthesis. Catalyzes the first commited step in the biosynthesis of AMP from IMP.</text>
</comment>
<feature type="binding site" evidence="9">
    <location>
        <begin position="65"/>
        <end position="67"/>
    </location>
    <ligand>
        <name>GTP</name>
        <dbReference type="ChEBI" id="CHEBI:37565"/>
    </ligand>
</feature>
<comment type="cofactor">
    <cofactor evidence="9">
        <name>Mg(2+)</name>
        <dbReference type="ChEBI" id="CHEBI:18420"/>
    </cofactor>
    <text evidence="9">Binds 1 Mg(2+) ion per subunit.</text>
</comment>
<evidence type="ECO:0000256" key="12">
    <source>
        <dbReference type="SAM" id="MobiDB-lite"/>
    </source>
</evidence>
<dbReference type="InterPro" id="IPR042111">
    <property type="entry name" value="Adenylosuccinate_synth_dom3"/>
</dbReference>
<feature type="binding site" evidence="9">
    <location>
        <position position="266"/>
    </location>
    <ligand>
        <name>IMP</name>
        <dbReference type="ChEBI" id="CHEBI:58053"/>
    </ligand>
</feature>
<feature type="binding site" evidence="9">
    <location>
        <begin position="440"/>
        <end position="442"/>
    </location>
    <ligand>
        <name>GTP</name>
        <dbReference type="ChEBI" id="CHEBI:37565"/>
    </ligand>
</feature>
<dbReference type="OrthoDB" id="10265645at2759"/>
<dbReference type="SMART" id="SM00788">
    <property type="entry name" value="Adenylsucc_synt"/>
    <property type="match status" value="1"/>
</dbReference>
<dbReference type="HAMAP" id="MF_00011">
    <property type="entry name" value="Adenylosucc_synth"/>
    <property type="match status" value="1"/>
</dbReference>
<dbReference type="NCBIfam" id="TIGR00184">
    <property type="entry name" value="purA"/>
    <property type="match status" value="1"/>
</dbReference>
<dbReference type="Gene3D" id="3.40.440.10">
    <property type="entry name" value="Adenylosuccinate Synthetase, subunit A, domain 1"/>
    <property type="match status" value="1"/>
</dbReference>
<evidence type="ECO:0000256" key="10">
    <source>
        <dbReference type="PROSITE-ProRule" id="PRU10134"/>
    </source>
</evidence>
<sequence length="453" mass="49576">MSSTQQHLSMPAINGTRSPTPQRPKNQTTVIVGAQWGDEGKGKIVDLLAVKADVVCRCAGGNNAGHTVVVGSTEYDFHLLPSGVINAKCTSVIGNGVVVHLPGLFEEISKNEAKGLSGIRERLFISDRAHLVFDLHQSVDGLQESEKGLKKQQLGTTKKGIGPTYASKASRHGVRISDLIGDFDRFSEKFHNVVRIHKQAFPDLKVDVDAELARYKKYAEEVRPMVKDTVFFTNQAINSVDSKFIIVEGANAAMLDIDFGTYPYVTSSNCTVGGVLTGLGIPPKAIGDVYGVVKAYTTRVGDGPFPTELTEDIGAMMQKRGAEFGVTTKRPRRCGWLDLVVVKYTSMLNGYSALAVTKLDILDTLDEIKIGVAYRYEGQVLDSFPADLSLLDKVHVDYVTVKGWKNDISGARRFEELPKEAQDYIGVMEQQLGVPIRWIGVGKDRNAIIERDV</sequence>
<feature type="binding site" evidence="9">
    <location>
        <begin position="38"/>
        <end position="41"/>
    </location>
    <ligand>
        <name>IMP</name>
        <dbReference type="ChEBI" id="CHEBI:58053"/>
    </ligand>
</feature>
<protein>
    <recommendedName>
        <fullName evidence="9 11">Adenylosuccinate synthetase</fullName>
        <shortName evidence="9">AMPSase</shortName>
        <shortName evidence="9">AdSS</shortName>
        <ecNumber evidence="9 11">6.3.4.4</ecNumber>
    </recommendedName>
    <alternativeName>
        <fullName evidence="9">IMP--aspartate ligase</fullName>
    </alternativeName>
</protein>
<keyword evidence="14" id="KW-1185">Reference proteome</keyword>
<dbReference type="GO" id="GO:0044208">
    <property type="term" value="P:'de novo' AMP biosynthetic process"/>
    <property type="evidence" value="ECO:0007669"/>
    <property type="project" value="UniProtKB-UniRule"/>
</dbReference>
<dbReference type="Pfam" id="PF00709">
    <property type="entry name" value="Adenylsucc_synt"/>
    <property type="match status" value="1"/>
</dbReference>